<dbReference type="Proteomes" id="UP000318453">
    <property type="component" value="Chromosome"/>
</dbReference>
<dbReference type="SUPFAM" id="SSF55961">
    <property type="entry name" value="Bet v1-like"/>
    <property type="match status" value="1"/>
</dbReference>
<keyword evidence="2" id="KW-1185">Reference proteome</keyword>
<dbReference type="EMBL" id="CP042326">
    <property type="protein sequence ID" value="QDZ39680.1"/>
    <property type="molecule type" value="Genomic_DNA"/>
</dbReference>
<dbReference type="CDD" id="cd07812">
    <property type="entry name" value="SRPBCC"/>
    <property type="match status" value="1"/>
</dbReference>
<dbReference type="InterPro" id="IPR023393">
    <property type="entry name" value="START-like_dom_sf"/>
</dbReference>
<name>A0A5B8NN67_9CHRO</name>
<dbReference type="Pfam" id="PF10604">
    <property type="entry name" value="Polyketide_cyc2"/>
    <property type="match status" value="1"/>
</dbReference>
<dbReference type="Gene3D" id="3.30.530.20">
    <property type="match status" value="1"/>
</dbReference>
<dbReference type="KEGG" id="enn:FRE64_06880"/>
<dbReference type="InterPro" id="IPR019587">
    <property type="entry name" value="Polyketide_cyclase/dehydratase"/>
</dbReference>
<gene>
    <name evidence="1" type="ORF">FRE64_06880</name>
</gene>
<organism evidence="1 2">
    <name type="scientific">Euhalothece natronophila Z-M001</name>
    <dbReference type="NCBI Taxonomy" id="522448"/>
    <lineage>
        <taxon>Bacteria</taxon>
        <taxon>Bacillati</taxon>
        <taxon>Cyanobacteriota</taxon>
        <taxon>Cyanophyceae</taxon>
        <taxon>Oscillatoriophycideae</taxon>
        <taxon>Chroococcales</taxon>
        <taxon>Halothecacae</taxon>
        <taxon>Halothece cluster</taxon>
        <taxon>Euhalothece</taxon>
    </lineage>
</organism>
<proteinExistence type="predicted"/>
<dbReference type="AlphaFoldDB" id="A0A5B8NN67"/>
<dbReference type="RefSeq" id="WP_146295278.1">
    <property type="nucleotide sequence ID" value="NZ_CP042326.1"/>
</dbReference>
<evidence type="ECO:0000313" key="2">
    <source>
        <dbReference type="Proteomes" id="UP000318453"/>
    </source>
</evidence>
<protein>
    <submittedName>
        <fullName evidence="1">SRPBCC family protein</fullName>
    </submittedName>
</protein>
<accession>A0A5B8NN67</accession>
<dbReference type="OrthoDB" id="557779at2"/>
<sequence>MKDYKVFEQSIQINASATMVEKCISDRALMHRWLNPRLRCEPVGEWDTRLGSRSRFIINLPGIEPTLKNTVVEREPGLIVWEFVGFFKGRDRWECQPNDEGTKLINRFEFKIPNPLVKVGFEIVAARSTEQEMSAQLRRLKRVAEALYIQSGFT</sequence>
<evidence type="ECO:0000313" key="1">
    <source>
        <dbReference type="EMBL" id="QDZ39680.1"/>
    </source>
</evidence>
<reference evidence="1" key="1">
    <citation type="submission" date="2019-08" db="EMBL/GenBank/DDBJ databases">
        <title>Carotenoids and Carotenoid Binding Proteins in the Halophilic Cyanobacterium Euhalothece sp. ZM00.</title>
        <authorList>
            <person name="Cho S.M."/>
            <person name="Song J.Y."/>
            <person name="Park Y.-I."/>
        </authorList>
    </citation>
    <scope>NUCLEOTIDE SEQUENCE [LARGE SCALE GENOMIC DNA]</scope>
    <source>
        <strain evidence="1">Z-M001</strain>
    </source>
</reference>